<evidence type="ECO:0000256" key="1">
    <source>
        <dbReference type="SAM" id="Phobius"/>
    </source>
</evidence>
<reference evidence="3 4" key="1">
    <citation type="submission" date="2024-02" db="UniProtKB">
        <authorList>
            <consortium name="WormBaseParasite"/>
        </authorList>
    </citation>
    <scope>IDENTIFICATION</scope>
</reference>
<dbReference type="WBParaSite" id="MBELARI_LOCUS20425">
    <property type="protein sequence ID" value="MBELARI_LOCUS20425"/>
    <property type="gene ID" value="MBELARI_LOCUS20425"/>
</dbReference>
<organism evidence="2 4">
    <name type="scientific">Mesorhabditis belari</name>
    <dbReference type="NCBI Taxonomy" id="2138241"/>
    <lineage>
        <taxon>Eukaryota</taxon>
        <taxon>Metazoa</taxon>
        <taxon>Ecdysozoa</taxon>
        <taxon>Nematoda</taxon>
        <taxon>Chromadorea</taxon>
        <taxon>Rhabditida</taxon>
        <taxon>Rhabditina</taxon>
        <taxon>Rhabditomorpha</taxon>
        <taxon>Rhabditoidea</taxon>
        <taxon>Rhabditidae</taxon>
        <taxon>Mesorhabditinae</taxon>
        <taxon>Mesorhabditis</taxon>
    </lineage>
</organism>
<keyword evidence="2" id="KW-1185">Reference proteome</keyword>
<keyword evidence="1" id="KW-1133">Transmembrane helix</keyword>
<name>A0AAF3F1P5_9BILA</name>
<feature type="transmembrane region" description="Helical" evidence="1">
    <location>
        <begin position="6"/>
        <end position="34"/>
    </location>
</feature>
<evidence type="ECO:0000313" key="3">
    <source>
        <dbReference type="WBParaSite" id="MBELARI_LOCUS14285"/>
    </source>
</evidence>
<dbReference type="Proteomes" id="UP000887575">
    <property type="component" value="Unassembled WGS sequence"/>
</dbReference>
<dbReference type="WBParaSite" id="MBELARI_LOCUS632">
    <property type="protein sequence ID" value="MBELARI_LOCUS632"/>
    <property type="gene ID" value="MBELARI_LOCUS632"/>
</dbReference>
<accession>A0AAF3F1P5</accession>
<evidence type="ECO:0000313" key="4">
    <source>
        <dbReference type="WBParaSite" id="MBELARI_LOCUS20425"/>
    </source>
</evidence>
<evidence type="ECO:0000313" key="2">
    <source>
        <dbReference type="Proteomes" id="UP000887575"/>
    </source>
</evidence>
<dbReference type="WBParaSite" id="MBELARI_LOCUS14285">
    <property type="protein sequence ID" value="MBELARI_LOCUS14285"/>
    <property type="gene ID" value="MBELARI_LOCUS14285"/>
</dbReference>
<proteinExistence type="predicted"/>
<keyword evidence="1" id="KW-0472">Membrane</keyword>
<keyword evidence="1" id="KW-0812">Transmembrane</keyword>
<dbReference type="AlphaFoldDB" id="A0AAF3F1P5"/>
<protein>
    <submittedName>
        <fullName evidence="3 4">Uncharacterized protein</fullName>
    </submittedName>
</protein>
<sequence>MWIKSILITIILLVIIEVIDAWGLGGLRAIGIVLRAGRLGMRGRGGGMWGNPYGRMGGMGYNPWGNGGGMSSYYGQGWGR</sequence>